<evidence type="ECO:0000256" key="2">
    <source>
        <dbReference type="SAM" id="Phobius"/>
    </source>
</evidence>
<feature type="compositionally biased region" description="Basic residues" evidence="1">
    <location>
        <begin position="70"/>
        <end position="86"/>
    </location>
</feature>
<feature type="transmembrane region" description="Helical" evidence="2">
    <location>
        <begin position="12"/>
        <end position="33"/>
    </location>
</feature>
<proteinExistence type="predicted"/>
<dbReference type="EMBL" id="CAICTM010002129">
    <property type="protein sequence ID" value="CAB9528037.1"/>
    <property type="molecule type" value="Genomic_DNA"/>
</dbReference>
<sequence>MKLGIQPCTWSTRLYVLPCLSLCLWVFLPFSTFQPARSLEHRYWYKRRTESCIQAGTESLSQRNLDFAPRRRRSQSKQKIASRSKLAKSWERSPRTAKTNSLRS</sequence>
<keyword evidence="2" id="KW-0472">Membrane</keyword>
<comment type="caution">
    <text evidence="3">The sequence shown here is derived from an EMBL/GenBank/DDBJ whole genome shotgun (WGS) entry which is preliminary data.</text>
</comment>
<protein>
    <submittedName>
        <fullName evidence="3">Uncharacterized protein</fullName>
    </submittedName>
</protein>
<name>A0A9N8ETT4_9STRA</name>
<accession>A0A9N8ETT4</accession>
<evidence type="ECO:0000313" key="3">
    <source>
        <dbReference type="EMBL" id="CAB9528037.1"/>
    </source>
</evidence>
<evidence type="ECO:0000256" key="1">
    <source>
        <dbReference type="SAM" id="MobiDB-lite"/>
    </source>
</evidence>
<organism evidence="3 4">
    <name type="scientific">Seminavis robusta</name>
    <dbReference type="NCBI Taxonomy" id="568900"/>
    <lineage>
        <taxon>Eukaryota</taxon>
        <taxon>Sar</taxon>
        <taxon>Stramenopiles</taxon>
        <taxon>Ochrophyta</taxon>
        <taxon>Bacillariophyta</taxon>
        <taxon>Bacillariophyceae</taxon>
        <taxon>Bacillariophycidae</taxon>
        <taxon>Naviculales</taxon>
        <taxon>Naviculaceae</taxon>
        <taxon>Seminavis</taxon>
    </lineage>
</organism>
<keyword evidence="2" id="KW-0812">Transmembrane</keyword>
<keyword evidence="4" id="KW-1185">Reference proteome</keyword>
<feature type="region of interest" description="Disordered" evidence="1">
    <location>
        <begin position="66"/>
        <end position="104"/>
    </location>
</feature>
<dbReference type="AlphaFoldDB" id="A0A9N8ETT4"/>
<reference evidence="3" key="1">
    <citation type="submission" date="2020-06" db="EMBL/GenBank/DDBJ databases">
        <authorList>
            <consortium name="Plant Systems Biology data submission"/>
        </authorList>
    </citation>
    <scope>NUCLEOTIDE SEQUENCE</scope>
    <source>
        <strain evidence="3">D6</strain>
    </source>
</reference>
<gene>
    <name evidence="3" type="ORF">SEMRO_2131_G315891.1</name>
</gene>
<keyword evidence="2" id="KW-1133">Transmembrane helix</keyword>
<dbReference type="Proteomes" id="UP001153069">
    <property type="component" value="Unassembled WGS sequence"/>
</dbReference>
<evidence type="ECO:0000313" key="4">
    <source>
        <dbReference type="Proteomes" id="UP001153069"/>
    </source>
</evidence>